<evidence type="ECO:0000313" key="3">
    <source>
        <dbReference type="Proteomes" id="UP001519460"/>
    </source>
</evidence>
<dbReference type="EMBL" id="JACVVK020000435">
    <property type="protein sequence ID" value="KAK7474515.1"/>
    <property type="molecule type" value="Genomic_DNA"/>
</dbReference>
<dbReference type="PROSITE" id="PS50225">
    <property type="entry name" value="SOCS"/>
    <property type="match status" value="1"/>
</dbReference>
<dbReference type="SUPFAM" id="SSF48403">
    <property type="entry name" value="Ankyrin repeat"/>
    <property type="match status" value="1"/>
</dbReference>
<name>A0ABD0JHW3_9CAEN</name>
<dbReference type="InterPro" id="IPR001496">
    <property type="entry name" value="SOCS_box"/>
</dbReference>
<dbReference type="Gene3D" id="1.25.40.20">
    <property type="entry name" value="Ankyrin repeat-containing domain"/>
    <property type="match status" value="1"/>
</dbReference>
<dbReference type="InterPro" id="IPR036770">
    <property type="entry name" value="Ankyrin_rpt-contain_sf"/>
</dbReference>
<organism evidence="2 3">
    <name type="scientific">Batillaria attramentaria</name>
    <dbReference type="NCBI Taxonomy" id="370345"/>
    <lineage>
        <taxon>Eukaryota</taxon>
        <taxon>Metazoa</taxon>
        <taxon>Spiralia</taxon>
        <taxon>Lophotrochozoa</taxon>
        <taxon>Mollusca</taxon>
        <taxon>Gastropoda</taxon>
        <taxon>Caenogastropoda</taxon>
        <taxon>Sorbeoconcha</taxon>
        <taxon>Cerithioidea</taxon>
        <taxon>Batillariidae</taxon>
        <taxon>Batillaria</taxon>
    </lineage>
</organism>
<evidence type="ECO:0000259" key="1">
    <source>
        <dbReference type="PROSITE" id="PS50225"/>
    </source>
</evidence>
<dbReference type="AlphaFoldDB" id="A0ABD0JHW3"/>
<comment type="caution">
    <text evidence="2">The sequence shown here is derived from an EMBL/GenBank/DDBJ whole genome shotgun (WGS) entry which is preliminary data.</text>
</comment>
<dbReference type="Pfam" id="PF07525">
    <property type="entry name" value="SOCS_box"/>
    <property type="match status" value="1"/>
</dbReference>
<feature type="domain" description="SOCS box" evidence="1">
    <location>
        <begin position="111"/>
        <end position="157"/>
    </location>
</feature>
<keyword evidence="3" id="KW-1185">Reference proteome</keyword>
<sequence>MLIERVDLMSIFWFESALFRAVRSSDNREKMVRLCISAGVTPHERLLQDTSSSPMRCALQNGQLPLVRLLHESGSCPNSELHRLRNDEGIRAQLKRQGRQDILQYLDNAAANSASLQRLCRLTVARLVGCRPGRRERVLSLPVPELVRDYIMFSEYSDIPSSGS</sequence>
<gene>
    <name evidence="2" type="ORF">BaRGS_00034269</name>
</gene>
<reference evidence="2 3" key="1">
    <citation type="journal article" date="2023" name="Sci. Data">
        <title>Genome assembly of the Korean intertidal mud-creeper Batillaria attramentaria.</title>
        <authorList>
            <person name="Patra A.K."/>
            <person name="Ho P.T."/>
            <person name="Jun S."/>
            <person name="Lee S.J."/>
            <person name="Kim Y."/>
            <person name="Won Y.J."/>
        </authorList>
    </citation>
    <scope>NUCLEOTIDE SEQUENCE [LARGE SCALE GENOMIC DNA]</scope>
    <source>
        <strain evidence="2">Wonlab-2016</strain>
    </source>
</reference>
<accession>A0ABD0JHW3</accession>
<protein>
    <recommendedName>
        <fullName evidence="1">SOCS box domain-containing protein</fullName>
    </recommendedName>
</protein>
<proteinExistence type="predicted"/>
<evidence type="ECO:0000313" key="2">
    <source>
        <dbReference type="EMBL" id="KAK7474515.1"/>
    </source>
</evidence>
<dbReference type="InterPro" id="IPR036036">
    <property type="entry name" value="SOCS_box-like_dom_sf"/>
</dbReference>
<dbReference type="Proteomes" id="UP001519460">
    <property type="component" value="Unassembled WGS sequence"/>
</dbReference>
<dbReference type="SUPFAM" id="SSF158235">
    <property type="entry name" value="SOCS box-like"/>
    <property type="match status" value="1"/>
</dbReference>